<sequence length="53" mass="6084">MTVSAEMLRTYLLIVAVLAIREGIEAWRGDVESLFEVLEDLEDDDDDAEEKIR</sequence>
<keyword evidence="3" id="KW-1185">Reference proteome</keyword>
<evidence type="ECO:0000313" key="2">
    <source>
        <dbReference type="EMBL" id="MEW1976743.1"/>
    </source>
</evidence>
<dbReference type="Proteomes" id="UP001553715">
    <property type="component" value="Unassembled WGS sequence"/>
</dbReference>
<comment type="caution">
    <text evidence="2">The sequence shown here is derived from an EMBL/GenBank/DDBJ whole genome shotgun (WGS) entry which is preliminary data.</text>
</comment>
<dbReference type="RefSeq" id="WP_160175071.1">
    <property type="nucleotide sequence ID" value="NZ_JAJVKR010000027.1"/>
</dbReference>
<feature type="coiled-coil region" evidence="1">
    <location>
        <begin position="24"/>
        <end position="51"/>
    </location>
</feature>
<keyword evidence="1" id="KW-0175">Coiled coil</keyword>
<evidence type="ECO:0000313" key="3">
    <source>
        <dbReference type="Proteomes" id="UP001553715"/>
    </source>
</evidence>
<gene>
    <name evidence="2" type="ORF">AB0301_16965</name>
</gene>
<proteinExistence type="predicted"/>
<reference evidence="2 3" key="1">
    <citation type="submission" date="2024-06" db="EMBL/GenBank/DDBJ databases">
        <title>The Natural Products Discovery Center: Release of the First 8490 Sequenced Strains for Exploring Actinobacteria Biosynthetic Diversity.</title>
        <authorList>
            <person name="Kalkreuter E."/>
            <person name="Kautsar S.A."/>
            <person name="Yang D."/>
            <person name="Bader C.D."/>
            <person name="Teijaro C.N."/>
            <person name="Fluegel L."/>
            <person name="Davis C.M."/>
            <person name="Simpson J.R."/>
            <person name="Lauterbach L."/>
            <person name="Steele A.D."/>
            <person name="Gui C."/>
            <person name="Meng S."/>
            <person name="Li G."/>
            <person name="Viehrig K."/>
            <person name="Ye F."/>
            <person name="Su P."/>
            <person name="Kiefer A.F."/>
            <person name="Nichols A."/>
            <person name="Cepeda A.J."/>
            <person name="Yan W."/>
            <person name="Fan B."/>
            <person name="Jiang Y."/>
            <person name="Adhikari A."/>
            <person name="Zheng C.-J."/>
            <person name="Schuster L."/>
            <person name="Cowan T.M."/>
            <person name="Smanski M.J."/>
            <person name="Chevrette M.G."/>
            <person name="De Carvalho L.P.S."/>
            <person name="Shen B."/>
        </authorList>
    </citation>
    <scope>NUCLEOTIDE SEQUENCE [LARGE SCALE GENOMIC DNA]</scope>
    <source>
        <strain evidence="2 3">NPDC077434</strain>
    </source>
</reference>
<evidence type="ECO:0000256" key="1">
    <source>
        <dbReference type="SAM" id="Coils"/>
    </source>
</evidence>
<name>A0ABV3LPQ9_9MICO</name>
<protein>
    <submittedName>
        <fullName evidence="2">Uncharacterized protein</fullName>
    </submittedName>
</protein>
<accession>A0ABV3LPQ9</accession>
<organism evidence="2 3">
    <name type="scientific">Microbacterium profundi</name>
    <dbReference type="NCBI Taxonomy" id="450380"/>
    <lineage>
        <taxon>Bacteria</taxon>
        <taxon>Bacillati</taxon>
        <taxon>Actinomycetota</taxon>
        <taxon>Actinomycetes</taxon>
        <taxon>Micrococcales</taxon>
        <taxon>Microbacteriaceae</taxon>
        <taxon>Microbacterium</taxon>
    </lineage>
</organism>
<dbReference type="EMBL" id="JBFBMH010000049">
    <property type="protein sequence ID" value="MEW1976743.1"/>
    <property type="molecule type" value="Genomic_DNA"/>
</dbReference>